<reference evidence="2 3" key="1">
    <citation type="submission" date="2019-03" db="EMBL/GenBank/DDBJ databases">
        <title>Sequencing 25 genomes of Wallemia mellicola.</title>
        <authorList>
            <person name="Gostincar C."/>
        </authorList>
    </citation>
    <scope>NUCLEOTIDE SEQUENCE [LARGE SCALE GENOMIC DNA]</scope>
    <source>
        <strain evidence="2 3">EXF-757</strain>
    </source>
</reference>
<evidence type="ECO:0000313" key="2">
    <source>
        <dbReference type="EMBL" id="TIC64613.1"/>
    </source>
</evidence>
<dbReference type="EMBL" id="SPRX01000031">
    <property type="protein sequence ID" value="TIC64613.1"/>
    <property type="molecule type" value="Genomic_DNA"/>
</dbReference>
<feature type="region of interest" description="Disordered" evidence="1">
    <location>
        <begin position="96"/>
        <end position="142"/>
    </location>
</feature>
<comment type="caution">
    <text evidence="2">The sequence shown here is derived from an EMBL/GenBank/DDBJ whole genome shotgun (WGS) entry which is preliminary data.</text>
</comment>
<dbReference type="Proteomes" id="UP000310708">
    <property type="component" value="Unassembled WGS sequence"/>
</dbReference>
<gene>
    <name evidence="2" type="ORF">E3Q01_02623</name>
</gene>
<name>A0A4V6TSD7_9BASI</name>
<evidence type="ECO:0000313" key="3">
    <source>
        <dbReference type="Proteomes" id="UP000310708"/>
    </source>
</evidence>
<proteinExistence type="predicted"/>
<evidence type="ECO:0000256" key="1">
    <source>
        <dbReference type="SAM" id="MobiDB-lite"/>
    </source>
</evidence>
<protein>
    <submittedName>
        <fullName evidence="2">Uncharacterized protein</fullName>
    </submittedName>
</protein>
<accession>A0A4V6TSD7</accession>
<sequence length="142" mass="15846">MAHINVPLAQIMYSEIMIEQNDIIIAYLKENTKLQQKMINCVADSEVEFEELSLNVDAPTRDFFHRCQQERNKISMKGTSKKKPFVMVHLGDVLKSKDDGDGNVDDATSETPVGSTNILRKDSGTVTPDAKTSLQASNVNMK</sequence>
<feature type="compositionally biased region" description="Polar residues" evidence="1">
    <location>
        <begin position="109"/>
        <end position="142"/>
    </location>
</feature>
<organism evidence="2 3">
    <name type="scientific">Wallemia mellicola</name>
    <dbReference type="NCBI Taxonomy" id="1708541"/>
    <lineage>
        <taxon>Eukaryota</taxon>
        <taxon>Fungi</taxon>
        <taxon>Dikarya</taxon>
        <taxon>Basidiomycota</taxon>
        <taxon>Wallemiomycotina</taxon>
        <taxon>Wallemiomycetes</taxon>
        <taxon>Wallemiales</taxon>
        <taxon>Wallemiaceae</taxon>
        <taxon>Wallemia</taxon>
    </lineage>
</organism>
<dbReference type="AlphaFoldDB" id="A0A4V6TSD7"/>